<reference evidence="1 2" key="1">
    <citation type="submission" date="2019-09" db="EMBL/GenBank/DDBJ databases">
        <title>Parvibaculum sedimenti sp. nov., isolated from sediment.</title>
        <authorList>
            <person name="Wang Y."/>
        </authorList>
    </citation>
    <scope>NUCLEOTIDE SEQUENCE [LARGE SCALE GENOMIC DNA]</scope>
    <source>
        <strain evidence="1 2">HXT-9</strain>
    </source>
</reference>
<dbReference type="GO" id="GO:0016765">
    <property type="term" value="F:transferase activity, transferring alkyl or aryl (other than methyl) groups"/>
    <property type="evidence" value="ECO:0007669"/>
    <property type="project" value="UniProtKB-ARBA"/>
</dbReference>
<dbReference type="InterPro" id="IPR008949">
    <property type="entry name" value="Isoprenoid_synthase_dom_sf"/>
</dbReference>
<dbReference type="Gene3D" id="1.10.600.10">
    <property type="entry name" value="Farnesyl Diphosphate Synthase"/>
    <property type="match status" value="1"/>
</dbReference>
<keyword evidence="2" id="KW-1185">Reference proteome</keyword>
<comment type="caution">
    <text evidence="1">The sequence shown here is derived from an EMBL/GenBank/DDBJ whole genome shotgun (WGS) entry which is preliminary data.</text>
</comment>
<protein>
    <submittedName>
        <fullName evidence="1">Squalene/phytoene synthase family protein</fullName>
    </submittedName>
</protein>
<accession>A0A6N6VG11</accession>
<dbReference type="EMBL" id="WESC01000009">
    <property type="protein sequence ID" value="KAB7739646.1"/>
    <property type="molecule type" value="Genomic_DNA"/>
</dbReference>
<dbReference type="AlphaFoldDB" id="A0A6N6VG11"/>
<organism evidence="1 2">
    <name type="scientific">Parvibaculum sedimenti</name>
    <dbReference type="NCBI Taxonomy" id="2608632"/>
    <lineage>
        <taxon>Bacteria</taxon>
        <taxon>Pseudomonadati</taxon>
        <taxon>Pseudomonadota</taxon>
        <taxon>Alphaproteobacteria</taxon>
        <taxon>Hyphomicrobiales</taxon>
        <taxon>Parvibaculaceae</taxon>
        <taxon>Parvibaculum</taxon>
    </lineage>
</organism>
<proteinExistence type="predicted"/>
<gene>
    <name evidence="1" type="ORF">F2P47_11240</name>
</gene>
<sequence length="284" mass="31262">MDQHSTANSLRACLNDVRRLDHDRFLSLQFVPSAKRPALIALYAFNAEIARVPEVVSEPMLGQIRLQWWRDTVEALSDGEARGHETAVALAETRSVAHWPQKELIALIDARERDLDEAPFDSMAELESYAEETSSRLMMLAAQVLAGESTDMAAAAIKSAGVAYALTGLLRALPLHASQGRLYLPLDLLRSHDIDPHRIFAGEMSETLRNAIGEVATRARALLAGARAHKVDRAAIPALLPAALCDRYLRMVTAPGFDPFRQSTDVPAFSRQLRMAAKQLAGRF</sequence>
<dbReference type="InterPro" id="IPR002060">
    <property type="entry name" value="Squ/phyt_synthse"/>
</dbReference>
<dbReference type="RefSeq" id="WP_152216455.1">
    <property type="nucleotide sequence ID" value="NZ_WESC01000009.1"/>
</dbReference>
<dbReference type="Proteomes" id="UP000468901">
    <property type="component" value="Unassembled WGS sequence"/>
</dbReference>
<dbReference type="PANTHER" id="PTHR31480">
    <property type="entry name" value="BIFUNCTIONAL LYCOPENE CYCLASE/PHYTOENE SYNTHASE"/>
    <property type="match status" value="1"/>
</dbReference>
<dbReference type="SUPFAM" id="SSF48576">
    <property type="entry name" value="Terpenoid synthases"/>
    <property type="match status" value="1"/>
</dbReference>
<dbReference type="Pfam" id="PF00494">
    <property type="entry name" value="SQS_PSY"/>
    <property type="match status" value="1"/>
</dbReference>
<evidence type="ECO:0000313" key="1">
    <source>
        <dbReference type="EMBL" id="KAB7739646.1"/>
    </source>
</evidence>
<name>A0A6N6VG11_9HYPH</name>
<evidence type="ECO:0000313" key="2">
    <source>
        <dbReference type="Proteomes" id="UP000468901"/>
    </source>
</evidence>